<comment type="similarity">
    <text evidence="1">Belongs to the class-II aminoacyl-tRNA synthetase family.</text>
</comment>
<evidence type="ECO:0000256" key="1">
    <source>
        <dbReference type="ARBA" id="ARBA00008226"/>
    </source>
</evidence>
<evidence type="ECO:0000313" key="14">
    <source>
        <dbReference type="Proteomes" id="UP000030649"/>
    </source>
</evidence>
<dbReference type="SMART" id="SM00863">
    <property type="entry name" value="tRNA_SAD"/>
    <property type="match status" value="1"/>
</dbReference>
<dbReference type="InterPro" id="IPR018165">
    <property type="entry name" value="Ala-tRNA-synth_IIc_core"/>
</dbReference>
<dbReference type="SUPFAM" id="SSF55186">
    <property type="entry name" value="ThrRS/AlaRS common domain"/>
    <property type="match status" value="1"/>
</dbReference>
<evidence type="ECO:0000256" key="4">
    <source>
        <dbReference type="ARBA" id="ARBA00022741"/>
    </source>
</evidence>
<dbReference type="InterPro" id="IPR018164">
    <property type="entry name" value="Ala-tRNA-synth_IIc_N"/>
</dbReference>
<evidence type="ECO:0000256" key="7">
    <source>
        <dbReference type="ARBA" id="ARBA00022884"/>
    </source>
</evidence>
<dbReference type="Gene3D" id="3.10.310.40">
    <property type="match status" value="1"/>
</dbReference>
<dbReference type="Proteomes" id="UP000030649">
    <property type="component" value="Unassembled WGS sequence"/>
</dbReference>
<evidence type="ECO:0000256" key="5">
    <source>
        <dbReference type="ARBA" id="ARBA00022833"/>
    </source>
</evidence>
<keyword evidence="3" id="KW-0436">Ligase</keyword>
<dbReference type="PANTHER" id="PTHR11777:SF9">
    <property type="entry name" value="ALANINE--TRNA LIGASE, CYTOPLASMIC"/>
    <property type="match status" value="1"/>
</dbReference>
<dbReference type="GO" id="GO:0005524">
    <property type="term" value="F:ATP binding"/>
    <property type="evidence" value="ECO:0007669"/>
    <property type="project" value="UniProtKB-KW"/>
</dbReference>
<sequence>MQTRAPDDPTVREFTATVTGIDGQTVTLDHTYFYAESGGQPPDIGTLDDISVTDVQSTGDVVEHTLASTPTFEVGEDVTGVIDDEFRTYCMRAHTASHLIYGAGRRILTDLGYGGFGIDSEKIRVDFTTTTSINDETLIELERLTNRAIWESRNVTWETVPTTEATAREDVAFNTKTEEGVMSDADSIRIVEIDGWDVAACGGTHVANTNAVGPVTILDRSNPGEGMTRVEFAVGPTGIDRRATQHRALRETAIALETSITDLSDRAIALRNERDELESQVNDLEAKIIDSAIADFDSIQTDTAVWRVGSITEISVAANDAGEAAKRALESSPGIDDKKPPHGSVIAIVGTSERPFVVVAADDASDVNAGAVIDELTDRYGGGGGGGPSFAQGGGLDTSASTVRSTLREWDQSSP</sequence>
<dbReference type="InterPro" id="IPR050058">
    <property type="entry name" value="Ala-tRNA_ligase"/>
</dbReference>
<keyword evidence="8" id="KW-0648">Protein biosynthesis</keyword>
<dbReference type="Pfam" id="PF01411">
    <property type="entry name" value="tRNA-synt_2c"/>
    <property type="match status" value="1"/>
</dbReference>
<dbReference type="InterPro" id="IPR009000">
    <property type="entry name" value="Transl_B-barrel_sf"/>
</dbReference>
<keyword evidence="4" id="KW-0547">Nucleotide-binding</keyword>
<evidence type="ECO:0000256" key="3">
    <source>
        <dbReference type="ARBA" id="ARBA00022598"/>
    </source>
</evidence>
<keyword evidence="7" id="KW-0694">RNA-binding</keyword>
<name>U1PGS7_9EURY</name>
<keyword evidence="5" id="KW-0862">Zinc</keyword>
<evidence type="ECO:0000256" key="10">
    <source>
        <dbReference type="SAM" id="Coils"/>
    </source>
</evidence>
<feature type="region of interest" description="Disordered" evidence="11">
    <location>
        <begin position="378"/>
        <end position="415"/>
    </location>
</feature>
<dbReference type="GO" id="GO:0006419">
    <property type="term" value="P:alanyl-tRNA aminoacylation"/>
    <property type="evidence" value="ECO:0007669"/>
    <property type="project" value="InterPro"/>
</dbReference>
<feature type="compositionally biased region" description="Basic and acidic residues" evidence="11">
    <location>
        <begin position="406"/>
        <end position="415"/>
    </location>
</feature>
<dbReference type="HOGENOM" id="CLU_004485_7_2_2"/>
<evidence type="ECO:0000256" key="8">
    <source>
        <dbReference type="ARBA" id="ARBA00022917"/>
    </source>
</evidence>
<evidence type="ECO:0000256" key="6">
    <source>
        <dbReference type="ARBA" id="ARBA00022840"/>
    </source>
</evidence>
<dbReference type="SUPFAM" id="SSF50447">
    <property type="entry name" value="Translation proteins"/>
    <property type="match status" value="1"/>
</dbReference>
<dbReference type="EMBL" id="KE356560">
    <property type="protein sequence ID" value="ERG92827.1"/>
    <property type="molecule type" value="Genomic_DNA"/>
</dbReference>
<dbReference type="STRING" id="1238424.J07HQW1_02875"/>
<reference evidence="13 14" key="1">
    <citation type="journal article" date="2013" name="PLoS ONE">
        <title>Assembly-driven community genomics of a hypersaline microbial ecosystem.</title>
        <authorList>
            <person name="Podell S."/>
            <person name="Ugalde J.A."/>
            <person name="Narasingarao P."/>
            <person name="Banfield J.F."/>
            <person name="Heidelberg K.B."/>
            <person name="Allen E.E."/>
        </authorList>
    </citation>
    <scope>NUCLEOTIDE SEQUENCE [LARGE SCALE GENOMIC DNA]</scope>
    <source>
        <strain evidence="14">J07HQW1</strain>
    </source>
</reference>
<proteinExistence type="inferred from homology"/>
<dbReference type="InterPro" id="IPR018163">
    <property type="entry name" value="Thr/Ala-tRNA-synth_IIc_edit"/>
</dbReference>
<dbReference type="Gene3D" id="2.40.30.130">
    <property type="match status" value="1"/>
</dbReference>
<feature type="compositionally biased region" description="Gly residues" evidence="11">
    <location>
        <begin position="380"/>
        <end position="396"/>
    </location>
</feature>
<accession>U1PGS7</accession>
<dbReference type="AlphaFoldDB" id="U1PGS7"/>
<dbReference type="Pfam" id="PF07973">
    <property type="entry name" value="tRNA_SAD"/>
    <property type="match status" value="1"/>
</dbReference>
<dbReference type="GO" id="GO:0004813">
    <property type="term" value="F:alanine-tRNA ligase activity"/>
    <property type="evidence" value="ECO:0007669"/>
    <property type="project" value="InterPro"/>
</dbReference>
<organism evidence="13 14">
    <name type="scientific">Haloquadratum walsbyi J07HQW1</name>
    <dbReference type="NCBI Taxonomy" id="1238424"/>
    <lineage>
        <taxon>Archaea</taxon>
        <taxon>Methanobacteriati</taxon>
        <taxon>Methanobacteriota</taxon>
        <taxon>Stenosarchaea group</taxon>
        <taxon>Halobacteria</taxon>
        <taxon>Halobacteriales</taxon>
        <taxon>Haloferacaceae</taxon>
        <taxon>Haloquadratum</taxon>
    </lineage>
</organism>
<evidence type="ECO:0000256" key="11">
    <source>
        <dbReference type="SAM" id="MobiDB-lite"/>
    </source>
</evidence>
<keyword evidence="2" id="KW-0820">tRNA-binding</keyword>
<feature type="coiled-coil region" evidence="10">
    <location>
        <begin position="260"/>
        <end position="294"/>
    </location>
</feature>
<protein>
    <submittedName>
        <fullName evidence="13">Alanyl-tRNA synthetase</fullName>
    </submittedName>
</protein>
<evidence type="ECO:0000259" key="12">
    <source>
        <dbReference type="PROSITE" id="PS50860"/>
    </source>
</evidence>
<dbReference type="GO" id="GO:0000049">
    <property type="term" value="F:tRNA binding"/>
    <property type="evidence" value="ECO:0007669"/>
    <property type="project" value="UniProtKB-KW"/>
</dbReference>
<dbReference type="Gene3D" id="3.30.980.10">
    <property type="entry name" value="Threonyl-trna Synthetase, Chain A, domain 2"/>
    <property type="match status" value="1"/>
</dbReference>
<keyword evidence="9 13" id="KW-0030">Aminoacyl-tRNA synthetase</keyword>
<evidence type="ECO:0000256" key="9">
    <source>
        <dbReference type="ARBA" id="ARBA00023146"/>
    </source>
</evidence>
<evidence type="ECO:0000256" key="2">
    <source>
        <dbReference type="ARBA" id="ARBA00022555"/>
    </source>
</evidence>
<gene>
    <name evidence="13" type="ORF">J07HQW1_02875</name>
</gene>
<evidence type="ECO:0000313" key="13">
    <source>
        <dbReference type="EMBL" id="ERG92827.1"/>
    </source>
</evidence>
<dbReference type="PROSITE" id="PS50860">
    <property type="entry name" value="AA_TRNA_LIGASE_II_ALA"/>
    <property type="match status" value="1"/>
</dbReference>
<keyword evidence="6" id="KW-0067">ATP-binding</keyword>
<keyword evidence="10" id="KW-0175">Coiled coil</keyword>
<feature type="domain" description="Alanyl-transfer RNA synthetases family profile" evidence="12">
    <location>
        <begin position="1"/>
        <end position="244"/>
    </location>
</feature>
<dbReference type="PANTHER" id="PTHR11777">
    <property type="entry name" value="ALANYL-TRNA SYNTHETASE"/>
    <property type="match status" value="1"/>
</dbReference>
<dbReference type="GO" id="GO:0002161">
    <property type="term" value="F:aminoacyl-tRNA deacylase activity"/>
    <property type="evidence" value="ECO:0007669"/>
    <property type="project" value="TreeGrafter"/>
</dbReference>
<dbReference type="InterPro" id="IPR012947">
    <property type="entry name" value="tRNA_SAD"/>
</dbReference>